<protein>
    <submittedName>
        <fullName evidence="1">DUF1045 domain-containing protein</fullName>
    </submittedName>
</protein>
<reference evidence="1 2" key="1">
    <citation type="submission" date="2019-01" db="EMBL/GenBank/DDBJ databases">
        <title>The draft genome of Rhizobium sp. 24NR.</title>
        <authorList>
            <person name="Liu L."/>
            <person name="Liang L."/>
            <person name="Shi S."/>
            <person name="Xu L."/>
            <person name="Wang X."/>
            <person name="Li L."/>
            <person name="Zhang X."/>
        </authorList>
    </citation>
    <scope>NUCLEOTIDE SEQUENCE [LARGE SCALE GENOMIC DNA]</scope>
    <source>
        <strain evidence="1 2">24NR</strain>
    </source>
</reference>
<comment type="caution">
    <text evidence="1">The sequence shown here is derived from an EMBL/GenBank/DDBJ whole genome shotgun (WGS) entry which is preliminary data.</text>
</comment>
<dbReference type="Pfam" id="PF06299">
    <property type="entry name" value="DUF1045"/>
    <property type="match status" value="1"/>
</dbReference>
<gene>
    <name evidence="1" type="ORF">EPK99_09100</name>
</gene>
<sequence length="235" mass="26174">MRYAICFTPPAHDALAVAAAQWLGRNVFSGEAVDLPPIRGMDIQDIAYNTALPRRYGFHGLLKAPFRLPAEVSEATLLRHMMRFAGACEPFDLPALEVVRLGSFCGLAPAVPCETMRLLAAAVVQEFDSFRAPLGEAELERSDPGNLSAAQFANLYRWGHPYVMDEFRFHMALTGPLPPKELPRFELALRNFFAPYLNRHVEVTNLALFVEEEQGAPFQVHSLHPMGRVSARKIA</sequence>
<organism evidence="1 2">
    <name type="scientific">Neorhizobium lilium</name>
    <dbReference type="NCBI Taxonomy" id="2503024"/>
    <lineage>
        <taxon>Bacteria</taxon>
        <taxon>Pseudomonadati</taxon>
        <taxon>Pseudomonadota</taxon>
        <taxon>Alphaproteobacteria</taxon>
        <taxon>Hyphomicrobiales</taxon>
        <taxon>Rhizobiaceae</taxon>
        <taxon>Rhizobium/Agrobacterium group</taxon>
        <taxon>Neorhizobium</taxon>
    </lineage>
</organism>
<dbReference type="InterPro" id="IPR009389">
    <property type="entry name" value="DUF1045"/>
</dbReference>
<proteinExistence type="predicted"/>
<dbReference type="AlphaFoldDB" id="A0A444LID4"/>
<evidence type="ECO:0000313" key="2">
    <source>
        <dbReference type="Proteomes" id="UP000287687"/>
    </source>
</evidence>
<dbReference type="Proteomes" id="UP000287687">
    <property type="component" value="Unassembled WGS sequence"/>
</dbReference>
<dbReference type="PIRSF" id="PIRSF033328">
    <property type="entry name" value="Phest_Mll4975"/>
    <property type="match status" value="1"/>
</dbReference>
<dbReference type="RefSeq" id="WP_128442716.1">
    <property type="nucleotide sequence ID" value="NZ_SBIP01000002.1"/>
</dbReference>
<evidence type="ECO:0000313" key="1">
    <source>
        <dbReference type="EMBL" id="RWX78739.1"/>
    </source>
</evidence>
<name>A0A444LID4_9HYPH</name>
<dbReference type="EMBL" id="SBIP01000002">
    <property type="protein sequence ID" value="RWX78739.1"/>
    <property type="molecule type" value="Genomic_DNA"/>
</dbReference>
<accession>A0A444LID4</accession>
<dbReference type="OrthoDB" id="4954742at2"/>
<keyword evidence="2" id="KW-1185">Reference proteome</keyword>